<dbReference type="InterPro" id="IPR050740">
    <property type="entry name" value="Aldehyde_DH_Superfamily"/>
</dbReference>
<evidence type="ECO:0000256" key="1">
    <source>
        <dbReference type="ARBA" id="ARBA00009986"/>
    </source>
</evidence>
<name>A0ABW7HBX2_9BURK</name>
<comment type="caution">
    <text evidence="6">The sequence shown here is derived from an EMBL/GenBank/DDBJ whole genome shotgun (WGS) entry which is preliminary data.</text>
</comment>
<keyword evidence="7" id="KW-1185">Reference proteome</keyword>
<dbReference type="Gene3D" id="3.40.309.10">
    <property type="entry name" value="Aldehyde Dehydrogenase, Chain A, domain 2"/>
    <property type="match status" value="1"/>
</dbReference>
<gene>
    <name evidence="6" type="ORF">ACG04R_12130</name>
</gene>
<dbReference type="EC" id="1.2.1.-" evidence="6"/>
<evidence type="ECO:0000256" key="4">
    <source>
        <dbReference type="RuleBase" id="RU003345"/>
    </source>
</evidence>
<reference evidence="6 7" key="1">
    <citation type="submission" date="2024-08" db="EMBL/GenBank/DDBJ databases">
        <authorList>
            <person name="Lu H."/>
        </authorList>
    </citation>
    <scope>NUCLEOTIDE SEQUENCE [LARGE SCALE GENOMIC DNA]</scope>
    <source>
        <strain evidence="6 7">BYS78W</strain>
    </source>
</reference>
<evidence type="ECO:0000256" key="2">
    <source>
        <dbReference type="ARBA" id="ARBA00023002"/>
    </source>
</evidence>
<dbReference type="EMBL" id="JBIGIC010000005">
    <property type="protein sequence ID" value="MFG6487421.1"/>
    <property type="molecule type" value="Genomic_DNA"/>
</dbReference>
<dbReference type="InterPro" id="IPR010102">
    <property type="entry name" value="Succ_semiAld_DH"/>
</dbReference>
<dbReference type="InterPro" id="IPR015590">
    <property type="entry name" value="Aldehyde_DH_dom"/>
</dbReference>
<keyword evidence="2 4" id="KW-0560">Oxidoreductase</keyword>
<organism evidence="6 7">
    <name type="scientific">Pelomonas candidula</name>
    <dbReference type="NCBI Taxonomy" id="3299025"/>
    <lineage>
        <taxon>Bacteria</taxon>
        <taxon>Pseudomonadati</taxon>
        <taxon>Pseudomonadota</taxon>
        <taxon>Betaproteobacteria</taxon>
        <taxon>Burkholderiales</taxon>
        <taxon>Sphaerotilaceae</taxon>
        <taxon>Roseateles</taxon>
    </lineage>
</organism>
<comment type="similarity">
    <text evidence="1 4">Belongs to the aldehyde dehydrogenase family.</text>
</comment>
<dbReference type="Gene3D" id="3.40.605.10">
    <property type="entry name" value="Aldehyde Dehydrogenase, Chain A, domain 1"/>
    <property type="match status" value="1"/>
</dbReference>
<dbReference type="InterPro" id="IPR016161">
    <property type="entry name" value="Ald_DH/histidinol_DH"/>
</dbReference>
<sequence length="494" mass="52437">MDANSPLDALDNPGLLRTQALINGEWVSGATTFAVTDPATGRELAQVPNLGRTDVDTAIAAAANALTAWRSKPAKERAAVLVRWQQLLVKHADDLARLMTAEQGKPLAEARGEVVYGASFLDWFAEESRRVYGETIPTTDPTKRYLVIKQAVGVCAAITPWNFPLAMITRKVAPALAAGCTVIIKPAEATPLTALAAAELAQRAGMPAGVLNVLTADAEQSIEVGKALCESDVVRHLSFTGSTEVGRILMRQCAPTIKKLSLELGGNAPFIVFDDADLDSAVEGALASKYRNAGQTCVCANRIYVQAGVYDAFLEKFAAKVGQLKTGNGFDAGINVGPLIDAAALQKVETHVADAIALGAKVLTGGKRLETAAGNFFEPTLLADATPQMLCSREETFGPVAPVFKFQTEAEAIQLANSTEFGLASYFYSRDIGRIFRVGEALEYGMVGINTGLISTAEVPFGGVKQSGLGREGGRQGIEDYVEVKYLCLGDIHR</sequence>
<dbReference type="InterPro" id="IPR016160">
    <property type="entry name" value="Ald_DH_CS_CYS"/>
</dbReference>
<dbReference type="PROSITE" id="PS00687">
    <property type="entry name" value="ALDEHYDE_DEHYDR_GLU"/>
    <property type="match status" value="1"/>
</dbReference>
<evidence type="ECO:0000256" key="3">
    <source>
        <dbReference type="PROSITE-ProRule" id="PRU10007"/>
    </source>
</evidence>
<dbReference type="PANTHER" id="PTHR43353:SF5">
    <property type="entry name" value="SUCCINATE-SEMIALDEHYDE DEHYDROGENASE, MITOCHONDRIAL"/>
    <property type="match status" value="1"/>
</dbReference>
<dbReference type="NCBIfam" id="TIGR01780">
    <property type="entry name" value="SSADH"/>
    <property type="match status" value="1"/>
</dbReference>
<evidence type="ECO:0000313" key="6">
    <source>
        <dbReference type="EMBL" id="MFG6487421.1"/>
    </source>
</evidence>
<feature type="active site" evidence="3">
    <location>
        <position position="263"/>
    </location>
</feature>
<dbReference type="CDD" id="cd07103">
    <property type="entry name" value="ALDH_F5_SSADH_GabD"/>
    <property type="match status" value="1"/>
</dbReference>
<proteinExistence type="inferred from homology"/>
<dbReference type="InterPro" id="IPR029510">
    <property type="entry name" value="Ald_DH_CS_GLU"/>
</dbReference>
<dbReference type="InterPro" id="IPR016162">
    <property type="entry name" value="Ald_DH_N"/>
</dbReference>
<dbReference type="RefSeq" id="WP_394410253.1">
    <property type="nucleotide sequence ID" value="NZ_JBIGIC010000005.1"/>
</dbReference>
<dbReference type="PANTHER" id="PTHR43353">
    <property type="entry name" value="SUCCINATE-SEMIALDEHYDE DEHYDROGENASE, MITOCHONDRIAL"/>
    <property type="match status" value="1"/>
</dbReference>
<dbReference type="GO" id="GO:0016491">
    <property type="term" value="F:oxidoreductase activity"/>
    <property type="evidence" value="ECO:0007669"/>
    <property type="project" value="UniProtKB-KW"/>
</dbReference>
<dbReference type="InterPro" id="IPR016163">
    <property type="entry name" value="Ald_DH_C"/>
</dbReference>
<feature type="domain" description="Aldehyde dehydrogenase" evidence="5">
    <location>
        <begin position="26"/>
        <end position="486"/>
    </location>
</feature>
<evidence type="ECO:0000313" key="7">
    <source>
        <dbReference type="Proteomes" id="UP001606134"/>
    </source>
</evidence>
<dbReference type="Pfam" id="PF00171">
    <property type="entry name" value="Aldedh"/>
    <property type="match status" value="1"/>
</dbReference>
<accession>A0ABW7HBX2</accession>
<dbReference type="SUPFAM" id="SSF53720">
    <property type="entry name" value="ALDH-like"/>
    <property type="match status" value="1"/>
</dbReference>
<dbReference type="Proteomes" id="UP001606134">
    <property type="component" value="Unassembled WGS sequence"/>
</dbReference>
<protein>
    <submittedName>
        <fullName evidence="6">NAD-dependent succinate-semialdehyde dehydrogenase</fullName>
        <ecNumber evidence="6">1.2.1.-</ecNumber>
    </submittedName>
</protein>
<evidence type="ECO:0000259" key="5">
    <source>
        <dbReference type="Pfam" id="PF00171"/>
    </source>
</evidence>
<dbReference type="PROSITE" id="PS00070">
    <property type="entry name" value="ALDEHYDE_DEHYDR_CYS"/>
    <property type="match status" value="1"/>
</dbReference>